<feature type="non-terminal residue" evidence="11">
    <location>
        <position position="1"/>
    </location>
</feature>
<protein>
    <submittedName>
        <fullName evidence="11">Uncharacterized protein</fullName>
    </submittedName>
</protein>
<evidence type="ECO:0000256" key="2">
    <source>
        <dbReference type="ARBA" id="ARBA00022490"/>
    </source>
</evidence>
<keyword evidence="5" id="KW-1133">Transmembrane helix</keyword>
<evidence type="ECO:0000313" key="11">
    <source>
        <dbReference type="EMBL" id="KAL0164837.1"/>
    </source>
</evidence>
<evidence type="ECO:0000256" key="9">
    <source>
        <dbReference type="ARBA" id="ARBA00023319"/>
    </source>
</evidence>
<accession>A0ABD0NSK3</accession>
<reference evidence="11 12" key="1">
    <citation type="submission" date="2024-05" db="EMBL/GenBank/DDBJ databases">
        <title>Genome sequencing and assembly of Indian major carp, Cirrhinus mrigala (Hamilton, 1822).</title>
        <authorList>
            <person name="Mohindra V."/>
            <person name="Chowdhury L.M."/>
            <person name="Lal K."/>
            <person name="Jena J.K."/>
        </authorList>
    </citation>
    <scope>NUCLEOTIDE SEQUENCE [LARGE SCALE GENOMIC DNA]</scope>
    <source>
        <strain evidence="11">CM1030</strain>
        <tissue evidence="11">Blood</tissue>
    </source>
</reference>
<sequence length="87" mass="9924">IPTFILLNTTGLSPPARADRLELLSITGDVMKTLPIRYFPDRRPYGIWNITEFVPPKEAFFLRVTGYDRDGFVFQRVSSVSYSSIVP</sequence>
<dbReference type="AlphaFoldDB" id="A0ABD0NSK3"/>
<keyword evidence="12" id="KW-1185">Reference proteome</keyword>
<gene>
    <name evidence="11" type="ORF">M9458_040590</name>
</gene>
<comment type="subcellular location">
    <subcellularLocation>
        <location evidence="1">Cytoplasm</location>
    </subcellularLocation>
    <subcellularLocation>
        <location evidence="10">Endomembrane system</location>
        <topology evidence="10">Single-pass type I membrane protein</topology>
    </subcellularLocation>
</comment>
<evidence type="ECO:0000256" key="3">
    <source>
        <dbReference type="ARBA" id="ARBA00022692"/>
    </source>
</evidence>
<proteinExistence type="predicted"/>
<feature type="non-terminal residue" evidence="11">
    <location>
        <position position="87"/>
    </location>
</feature>
<keyword evidence="7" id="KW-1015">Disulfide bond</keyword>
<evidence type="ECO:0000256" key="10">
    <source>
        <dbReference type="ARBA" id="ARBA00046288"/>
    </source>
</evidence>
<keyword evidence="4" id="KW-0732">Signal</keyword>
<evidence type="ECO:0000256" key="4">
    <source>
        <dbReference type="ARBA" id="ARBA00022729"/>
    </source>
</evidence>
<dbReference type="GO" id="GO:0005737">
    <property type="term" value="C:cytoplasm"/>
    <property type="evidence" value="ECO:0007669"/>
    <property type="project" value="UniProtKB-SubCell"/>
</dbReference>
<evidence type="ECO:0000256" key="5">
    <source>
        <dbReference type="ARBA" id="ARBA00022989"/>
    </source>
</evidence>
<evidence type="ECO:0000256" key="8">
    <source>
        <dbReference type="ARBA" id="ARBA00023180"/>
    </source>
</evidence>
<dbReference type="EMBL" id="JAMKFB020000020">
    <property type="protein sequence ID" value="KAL0164837.1"/>
    <property type="molecule type" value="Genomic_DNA"/>
</dbReference>
<keyword evidence="9" id="KW-0393">Immunoglobulin domain</keyword>
<dbReference type="Proteomes" id="UP001529510">
    <property type="component" value="Unassembled WGS sequence"/>
</dbReference>
<evidence type="ECO:0000256" key="1">
    <source>
        <dbReference type="ARBA" id="ARBA00004496"/>
    </source>
</evidence>
<dbReference type="GO" id="GO:0012505">
    <property type="term" value="C:endomembrane system"/>
    <property type="evidence" value="ECO:0007669"/>
    <property type="project" value="UniProtKB-SubCell"/>
</dbReference>
<evidence type="ECO:0000313" key="12">
    <source>
        <dbReference type="Proteomes" id="UP001529510"/>
    </source>
</evidence>
<evidence type="ECO:0000256" key="6">
    <source>
        <dbReference type="ARBA" id="ARBA00023136"/>
    </source>
</evidence>
<keyword evidence="6" id="KW-0472">Membrane</keyword>
<dbReference type="PANTHER" id="PTHR44888:SF3">
    <property type="entry name" value="HEMICENTIN 2"/>
    <property type="match status" value="1"/>
</dbReference>
<name>A0ABD0NSK3_CIRMR</name>
<dbReference type="InterPro" id="IPR052280">
    <property type="entry name" value="HEPACAM_domain"/>
</dbReference>
<keyword evidence="2" id="KW-0963">Cytoplasm</keyword>
<evidence type="ECO:0000256" key="7">
    <source>
        <dbReference type="ARBA" id="ARBA00023157"/>
    </source>
</evidence>
<dbReference type="PANTHER" id="PTHR44888">
    <property type="entry name" value="HEPACAM FAMILY MEMBER 2-RELATED"/>
    <property type="match status" value="1"/>
</dbReference>
<keyword evidence="8" id="KW-0325">Glycoprotein</keyword>
<keyword evidence="3" id="KW-0812">Transmembrane</keyword>
<organism evidence="11 12">
    <name type="scientific">Cirrhinus mrigala</name>
    <name type="common">Mrigala</name>
    <dbReference type="NCBI Taxonomy" id="683832"/>
    <lineage>
        <taxon>Eukaryota</taxon>
        <taxon>Metazoa</taxon>
        <taxon>Chordata</taxon>
        <taxon>Craniata</taxon>
        <taxon>Vertebrata</taxon>
        <taxon>Euteleostomi</taxon>
        <taxon>Actinopterygii</taxon>
        <taxon>Neopterygii</taxon>
        <taxon>Teleostei</taxon>
        <taxon>Ostariophysi</taxon>
        <taxon>Cypriniformes</taxon>
        <taxon>Cyprinidae</taxon>
        <taxon>Labeoninae</taxon>
        <taxon>Labeonini</taxon>
        <taxon>Cirrhinus</taxon>
    </lineage>
</organism>
<comment type="caution">
    <text evidence="11">The sequence shown here is derived from an EMBL/GenBank/DDBJ whole genome shotgun (WGS) entry which is preliminary data.</text>
</comment>